<dbReference type="EMBL" id="CP043661">
    <property type="protein sequence ID" value="QNE19428.1"/>
    <property type="molecule type" value="Genomic_DNA"/>
</dbReference>
<dbReference type="RefSeq" id="WP_185448705.1">
    <property type="nucleotide sequence ID" value="NZ_CP043661.1"/>
</dbReference>
<evidence type="ECO:0000313" key="1">
    <source>
        <dbReference type="EMBL" id="QNE19428.1"/>
    </source>
</evidence>
<accession>A0A7G6WZL3</accession>
<protein>
    <submittedName>
        <fullName evidence="1">Histidine phosphatase family protein</fullName>
    </submittedName>
</protein>
<dbReference type="Gene3D" id="3.40.50.1240">
    <property type="entry name" value="Phosphoglycerate mutase-like"/>
    <property type="match status" value="1"/>
</dbReference>
<dbReference type="KEGG" id="kqi:F1D05_17765"/>
<gene>
    <name evidence="1" type="ORF">F1D05_17765</name>
</gene>
<reference evidence="1 2" key="2">
    <citation type="journal article" date="2020" name="Microbiol. Resour. Announc.">
        <title>Antarctic desert soil bacteria exhibit high novel natural product potential, evaluated through long-read genome sequencing and comparative genomics.</title>
        <authorList>
            <person name="Benaud N."/>
            <person name="Edwards R.J."/>
            <person name="Amos T.G."/>
            <person name="D'Agostino P.M."/>
            <person name="Gutierrez-Chavez C."/>
            <person name="Montgomery K."/>
            <person name="Nicetic I."/>
            <person name="Ferrari B.C."/>
        </authorList>
    </citation>
    <scope>NUCLEOTIDE SEQUENCE [LARGE SCALE GENOMIC DNA]</scope>
    <source>
        <strain evidence="1 2">SPB151</strain>
    </source>
</reference>
<proteinExistence type="predicted"/>
<evidence type="ECO:0000313" key="2">
    <source>
        <dbReference type="Proteomes" id="UP000515563"/>
    </source>
</evidence>
<name>A0A7G6WZL3_9ACTN</name>
<keyword evidence="2" id="KW-1185">Reference proteome</keyword>
<reference evidence="2" key="1">
    <citation type="submission" date="2019-09" db="EMBL/GenBank/DDBJ databases">
        <title>Antimicrobial potential of Antarctic Bacteria.</title>
        <authorList>
            <person name="Benaud N."/>
            <person name="Edwards R.J."/>
            <person name="Ferrari B.C."/>
        </authorList>
    </citation>
    <scope>NUCLEOTIDE SEQUENCE [LARGE SCALE GENOMIC DNA]</scope>
    <source>
        <strain evidence="2">SPB151</strain>
    </source>
</reference>
<sequence>MVNLICRHAQTDYSVQHRVNGDPTYPILLNRVGRQTCRQAQASSRLSGVQGWITSEFPRARQTVQLLMGPSTREPLVEPHLNELDYGVFEGTPFLSYGEWLSRHGADERPEGATESQREGILRMLSALAGMPNHLGDRVIVGHGLLTSVLTWGLSSHHFESLPLFLPEAPYVEPLALSDDELNDLATALHDRIAPSELHR</sequence>
<organism evidence="1 2">
    <name type="scientific">Kribbella qitaiheensis</name>
    <dbReference type="NCBI Taxonomy" id="1544730"/>
    <lineage>
        <taxon>Bacteria</taxon>
        <taxon>Bacillati</taxon>
        <taxon>Actinomycetota</taxon>
        <taxon>Actinomycetes</taxon>
        <taxon>Propionibacteriales</taxon>
        <taxon>Kribbellaceae</taxon>
        <taxon>Kribbella</taxon>
    </lineage>
</organism>
<dbReference type="InterPro" id="IPR029033">
    <property type="entry name" value="His_PPase_superfam"/>
</dbReference>
<dbReference type="AlphaFoldDB" id="A0A7G6WZL3"/>
<dbReference type="InterPro" id="IPR013078">
    <property type="entry name" value="His_Pase_superF_clade-1"/>
</dbReference>
<dbReference type="Pfam" id="PF00300">
    <property type="entry name" value="His_Phos_1"/>
    <property type="match status" value="1"/>
</dbReference>
<dbReference type="SMART" id="SM00855">
    <property type="entry name" value="PGAM"/>
    <property type="match status" value="1"/>
</dbReference>
<dbReference type="SUPFAM" id="SSF53254">
    <property type="entry name" value="Phosphoglycerate mutase-like"/>
    <property type="match status" value="1"/>
</dbReference>
<dbReference type="Proteomes" id="UP000515563">
    <property type="component" value="Chromosome"/>
</dbReference>